<dbReference type="GO" id="GO:0015708">
    <property type="term" value="P:silicic acid import across plasma membrane"/>
    <property type="evidence" value="ECO:0007669"/>
    <property type="project" value="InterPro"/>
</dbReference>
<proteinExistence type="predicted"/>
<keyword evidence="1" id="KW-0472">Membrane</keyword>
<keyword evidence="3" id="KW-1185">Reference proteome</keyword>
<feature type="transmembrane region" description="Helical" evidence="1">
    <location>
        <begin position="174"/>
        <end position="194"/>
    </location>
</feature>
<comment type="caution">
    <text evidence="2">The sequence shown here is derived from an EMBL/GenBank/DDBJ whole genome shotgun (WGS) entry which is preliminary data.</text>
</comment>
<dbReference type="EMBL" id="RKHR01000003">
    <property type="protein sequence ID" value="ROS04622.1"/>
    <property type="molecule type" value="Genomic_DNA"/>
</dbReference>
<gene>
    <name evidence="2" type="ORF">EDC56_0128</name>
</gene>
<feature type="transmembrane region" description="Helical" evidence="1">
    <location>
        <begin position="84"/>
        <end position="101"/>
    </location>
</feature>
<dbReference type="RefSeq" id="WP_162844036.1">
    <property type="nucleotide sequence ID" value="NZ_RKHR01000003.1"/>
</dbReference>
<dbReference type="InterPro" id="IPR004693">
    <property type="entry name" value="Silicon_transpt"/>
</dbReference>
<feature type="transmembrane region" description="Helical" evidence="1">
    <location>
        <begin position="206"/>
        <end position="229"/>
    </location>
</feature>
<reference evidence="2 3" key="1">
    <citation type="submission" date="2018-11" db="EMBL/GenBank/DDBJ databases">
        <title>Genomic Encyclopedia of Type Strains, Phase IV (KMG-IV): sequencing the most valuable type-strain genomes for metagenomic binning, comparative biology and taxonomic classification.</title>
        <authorList>
            <person name="Goeker M."/>
        </authorList>
    </citation>
    <scope>NUCLEOTIDE SEQUENCE [LARGE SCALE GENOMIC DNA]</scope>
    <source>
        <strain evidence="2 3">DSM 100316</strain>
    </source>
</reference>
<dbReference type="Proteomes" id="UP000275394">
    <property type="component" value="Unassembled WGS sequence"/>
</dbReference>
<sequence length="500" mass="56690">MNKKILAEIQADNGLNAVILEDLLKGQGLEEQVCAQIVNKVYSPENHPPISKKELFQLNDTIRENDGDGLNKDKGWLDVITDGLSYLAFIGLFSLFTWLIVNEQSRATIEFGIQPGFVILIAVAIIFFIALLEGSQIAIIDIADKDLANVADRYPIASQIQKLIRTKEGIEDYLIGRQLLVVALVIIFSLMTSFPNIKGVIHTVSIPSFIDFIAFKLGLLNALIMLWLGQLIPQLLASKAPQTILNSRLMKWVVRLCLFISRLKIAKPSSFFVSLARVSESKPAMSAFENFLKYKDTYRHHVDSYDIKIYFDENMNPSLEALQKLSFSGYVKHITSKSIAIYGNILKYRFDQEHSAINKDSVDIQIADADWGSEPINNGEMKYFSHLLEPAKRDFIADDKLVVAEYFELDETEQIDCRINKPTRILSIQCNFPRKLIEKSGGKQPELIIEHSTFDEASEAFVVDHCYQLTVKEQGEFFTASFAQQHPTLKSSYTIRWAFQ</sequence>
<protein>
    <submittedName>
        <fullName evidence="2">Silicon transporter</fullName>
    </submittedName>
</protein>
<evidence type="ECO:0000313" key="2">
    <source>
        <dbReference type="EMBL" id="ROS04622.1"/>
    </source>
</evidence>
<keyword evidence="1" id="KW-0812">Transmembrane</keyword>
<keyword evidence="1" id="KW-1133">Transmembrane helix</keyword>
<feature type="transmembrane region" description="Helical" evidence="1">
    <location>
        <begin position="113"/>
        <end position="132"/>
    </location>
</feature>
<organism evidence="2 3">
    <name type="scientific">Sinobacterium caligoides</name>
    <dbReference type="NCBI Taxonomy" id="933926"/>
    <lineage>
        <taxon>Bacteria</taxon>
        <taxon>Pseudomonadati</taxon>
        <taxon>Pseudomonadota</taxon>
        <taxon>Gammaproteobacteria</taxon>
        <taxon>Cellvibrionales</taxon>
        <taxon>Spongiibacteraceae</taxon>
        <taxon>Sinobacterium</taxon>
    </lineage>
</organism>
<evidence type="ECO:0000256" key="1">
    <source>
        <dbReference type="SAM" id="Phobius"/>
    </source>
</evidence>
<dbReference type="AlphaFoldDB" id="A0A3N2DY73"/>
<accession>A0A3N2DY73</accession>
<evidence type="ECO:0000313" key="3">
    <source>
        <dbReference type="Proteomes" id="UP000275394"/>
    </source>
</evidence>
<dbReference type="Pfam" id="PF03842">
    <property type="entry name" value="Silic_transp"/>
    <property type="match status" value="1"/>
</dbReference>
<name>A0A3N2DY73_9GAMM</name>